<keyword evidence="5" id="KW-1185">Reference proteome</keyword>
<dbReference type="GO" id="GO:0032259">
    <property type="term" value="P:methylation"/>
    <property type="evidence" value="ECO:0007669"/>
    <property type="project" value="UniProtKB-KW"/>
</dbReference>
<reference evidence="4 5" key="1">
    <citation type="submission" date="2022-11" db="EMBL/GenBank/DDBJ databases">
        <title>Spartinivicinus poritis sp. nov., isolated from scleractinian coral Porites lutea.</title>
        <authorList>
            <person name="Zhang G."/>
            <person name="Cai L."/>
            <person name="Wei Q."/>
        </authorList>
    </citation>
    <scope>NUCLEOTIDE SEQUENCE [LARGE SCALE GENOMIC DNA]</scope>
    <source>
        <strain evidence="4 5">A2-2</strain>
    </source>
</reference>
<dbReference type="PANTHER" id="PTHR10509:SF14">
    <property type="entry name" value="CAFFEOYL-COA O-METHYLTRANSFERASE 3-RELATED"/>
    <property type="match status" value="1"/>
</dbReference>
<dbReference type="Proteomes" id="UP001528823">
    <property type="component" value="Unassembled WGS sequence"/>
</dbReference>
<evidence type="ECO:0000256" key="1">
    <source>
        <dbReference type="ARBA" id="ARBA00022603"/>
    </source>
</evidence>
<dbReference type="PANTHER" id="PTHR10509">
    <property type="entry name" value="O-METHYLTRANSFERASE-RELATED"/>
    <property type="match status" value="1"/>
</dbReference>
<dbReference type="PROSITE" id="PS51682">
    <property type="entry name" value="SAM_OMT_I"/>
    <property type="match status" value="1"/>
</dbReference>
<dbReference type="EMBL" id="JAPMOU010000010">
    <property type="protein sequence ID" value="MDE1462315.1"/>
    <property type="molecule type" value="Genomic_DNA"/>
</dbReference>
<dbReference type="InterPro" id="IPR002935">
    <property type="entry name" value="SAM_O-MeTrfase"/>
</dbReference>
<dbReference type="GO" id="GO:0008168">
    <property type="term" value="F:methyltransferase activity"/>
    <property type="evidence" value="ECO:0007669"/>
    <property type="project" value="UniProtKB-KW"/>
</dbReference>
<keyword evidence="2 4" id="KW-0808">Transferase</keyword>
<keyword evidence="3" id="KW-0949">S-adenosyl-L-methionine</keyword>
<evidence type="ECO:0000313" key="5">
    <source>
        <dbReference type="Proteomes" id="UP001528823"/>
    </source>
</evidence>
<gene>
    <name evidence="4" type="ORF">ORQ98_10045</name>
</gene>
<name>A0ABT5U7Z7_9GAMM</name>
<dbReference type="InterPro" id="IPR029063">
    <property type="entry name" value="SAM-dependent_MTases_sf"/>
</dbReference>
<protein>
    <submittedName>
        <fullName evidence="4">Class I SAM-dependent methyltransferase</fullName>
        <ecNumber evidence="4">2.1.1.-</ecNumber>
    </submittedName>
</protein>
<organism evidence="4 5">
    <name type="scientific">Spartinivicinus poritis</name>
    <dbReference type="NCBI Taxonomy" id="2994640"/>
    <lineage>
        <taxon>Bacteria</taxon>
        <taxon>Pseudomonadati</taxon>
        <taxon>Pseudomonadota</taxon>
        <taxon>Gammaproteobacteria</taxon>
        <taxon>Oceanospirillales</taxon>
        <taxon>Zooshikellaceae</taxon>
        <taxon>Spartinivicinus</taxon>
    </lineage>
</organism>
<dbReference type="Pfam" id="PF01596">
    <property type="entry name" value="Methyltransf_3"/>
    <property type="match status" value="1"/>
</dbReference>
<dbReference type="EC" id="2.1.1.-" evidence="4"/>
<comment type="caution">
    <text evidence="4">The sequence shown here is derived from an EMBL/GenBank/DDBJ whole genome shotgun (WGS) entry which is preliminary data.</text>
</comment>
<dbReference type="InterPro" id="IPR050362">
    <property type="entry name" value="Cation-dep_OMT"/>
</dbReference>
<dbReference type="Gene3D" id="3.40.50.150">
    <property type="entry name" value="Vaccinia Virus protein VP39"/>
    <property type="match status" value="1"/>
</dbReference>
<keyword evidence="1 4" id="KW-0489">Methyltransferase</keyword>
<sequence length="213" mass="24084">MKDFLVHPAIDQYCFDQTTPEPPLLQELIDTTNEQMGYPVKLSGRIIGRLLKLITQLSQTKTVLEIGMFTGYSALSIAEALPEDGRVICCETNPRAIEFAQSFFDRSPHGHKIEVRFGKALDTINTLQDKQFDMVFVDADKKNYFNYLKATVPLVRSGGLFVIDNALWQGNVLNPNDERDQAIVELNQHIATNPQLENVFLSVRDGVNLVRKK</sequence>
<proteinExistence type="predicted"/>
<evidence type="ECO:0000256" key="2">
    <source>
        <dbReference type="ARBA" id="ARBA00022679"/>
    </source>
</evidence>
<dbReference type="SUPFAM" id="SSF53335">
    <property type="entry name" value="S-adenosyl-L-methionine-dependent methyltransferases"/>
    <property type="match status" value="1"/>
</dbReference>
<evidence type="ECO:0000256" key="3">
    <source>
        <dbReference type="ARBA" id="ARBA00022691"/>
    </source>
</evidence>
<dbReference type="CDD" id="cd02440">
    <property type="entry name" value="AdoMet_MTases"/>
    <property type="match status" value="1"/>
</dbReference>
<evidence type="ECO:0000313" key="4">
    <source>
        <dbReference type="EMBL" id="MDE1462315.1"/>
    </source>
</evidence>
<accession>A0ABT5U7Z7</accession>